<feature type="domain" description="Polymerase/histidinol phosphatase N-terminal" evidence="14">
    <location>
        <begin position="4"/>
        <end position="71"/>
    </location>
</feature>
<dbReference type="GO" id="GO:0006281">
    <property type="term" value="P:DNA repair"/>
    <property type="evidence" value="ECO:0007669"/>
    <property type="project" value="UniProtKB-UniRule"/>
</dbReference>
<dbReference type="HAMAP" id="MF_01902">
    <property type="entry name" value="DNApol_error_prone"/>
    <property type="match status" value="1"/>
</dbReference>
<evidence type="ECO:0000256" key="3">
    <source>
        <dbReference type="ARBA" id="ARBA00012417"/>
    </source>
</evidence>
<dbReference type="InterPro" id="IPR016195">
    <property type="entry name" value="Pol/histidinol_Pase-like"/>
</dbReference>
<dbReference type="OrthoDB" id="9803237at2"/>
<organism evidence="15 16">
    <name type="scientific">Nitrospirillum amazonense</name>
    <dbReference type="NCBI Taxonomy" id="28077"/>
    <lineage>
        <taxon>Bacteria</taxon>
        <taxon>Pseudomonadati</taxon>
        <taxon>Pseudomonadota</taxon>
        <taxon>Alphaproteobacteria</taxon>
        <taxon>Rhodospirillales</taxon>
        <taxon>Azospirillaceae</taxon>
        <taxon>Nitrospirillum</taxon>
    </lineage>
</organism>
<keyword evidence="5 13" id="KW-0963">Cytoplasm</keyword>
<keyword evidence="11 13" id="KW-0234">DNA repair</keyword>
<evidence type="ECO:0000256" key="2">
    <source>
        <dbReference type="ARBA" id="ARBA00007391"/>
    </source>
</evidence>
<evidence type="ECO:0000256" key="11">
    <source>
        <dbReference type="ARBA" id="ARBA00023204"/>
    </source>
</evidence>
<evidence type="ECO:0000256" key="5">
    <source>
        <dbReference type="ARBA" id="ARBA00022490"/>
    </source>
</evidence>
<dbReference type="SUPFAM" id="SSF89550">
    <property type="entry name" value="PHP domain-like"/>
    <property type="match status" value="1"/>
</dbReference>
<keyword evidence="16" id="KW-1185">Reference proteome</keyword>
<comment type="subcellular location">
    <subcellularLocation>
        <location evidence="1 13">Cytoplasm</location>
    </subcellularLocation>
</comment>
<dbReference type="InterPro" id="IPR004805">
    <property type="entry name" value="DnaE2/DnaE/PolC"/>
</dbReference>
<evidence type="ECO:0000256" key="12">
    <source>
        <dbReference type="ARBA" id="ARBA00049244"/>
    </source>
</evidence>
<keyword evidence="7 13" id="KW-0548">Nucleotidyltransferase</keyword>
<comment type="caution">
    <text evidence="15">The sequence shown here is derived from an EMBL/GenBank/DDBJ whole genome shotgun (WGS) entry which is preliminary data.</text>
</comment>
<dbReference type="NCBIfam" id="NF004225">
    <property type="entry name" value="PRK05672.1"/>
    <property type="match status" value="1"/>
</dbReference>
<gene>
    <name evidence="13" type="primary">dnaE2</name>
    <name evidence="15" type="ORF">FBZ90_101153</name>
</gene>
<dbReference type="EC" id="2.7.7.7" evidence="3 13"/>
<dbReference type="RefSeq" id="WP_145729051.1">
    <property type="nucleotide sequence ID" value="NZ_VITR01000001.1"/>
</dbReference>
<evidence type="ECO:0000256" key="6">
    <source>
        <dbReference type="ARBA" id="ARBA00022679"/>
    </source>
</evidence>
<dbReference type="PANTHER" id="PTHR32294:SF4">
    <property type="entry name" value="ERROR-PRONE DNA POLYMERASE"/>
    <property type="match status" value="1"/>
</dbReference>
<accession>A0A560HH78</accession>
<proteinExistence type="inferred from homology"/>
<evidence type="ECO:0000256" key="4">
    <source>
        <dbReference type="ARBA" id="ARBA00017273"/>
    </source>
</evidence>
<evidence type="ECO:0000313" key="15">
    <source>
        <dbReference type="EMBL" id="TWB45818.1"/>
    </source>
</evidence>
<dbReference type="PANTHER" id="PTHR32294">
    <property type="entry name" value="DNA POLYMERASE III SUBUNIT ALPHA"/>
    <property type="match status" value="1"/>
</dbReference>
<dbReference type="GO" id="GO:0006260">
    <property type="term" value="P:DNA replication"/>
    <property type="evidence" value="ECO:0007669"/>
    <property type="project" value="UniProtKB-KW"/>
</dbReference>
<dbReference type="InterPro" id="IPR003141">
    <property type="entry name" value="Pol/His_phosphatase_N"/>
</dbReference>
<comment type="function">
    <text evidence="13">DNA polymerase involved in damage-induced mutagenesis and translesion synthesis (TLS). It is not the major replicative DNA polymerase.</text>
</comment>
<dbReference type="GO" id="GO:0003887">
    <property type="term" value="F:DNA-directed DNA polymerase activity"/>
    <property type="evidence" value="ECO:0007669"/>
    <property type="project" value="UniProtKB-UniRule"/>
</dbReference>
<dbReference type="GO" id="GO:0003676">
    <property type="term" value="F:nucleic acid binding"/>
    <property type="evidence" value="ECO:0007669"/>
    <property type="project" value="InterPro"/>
</dbReference>
<dbReference type="Gene3D" id="1.10.150.870">
    <property type="match status" value="1"/>
</dbReference>
<dbReference type="CDD" id="cd07434">
    <property type="entry name" value="PHP_PolIIIA_DnaE2"/>
    <property type="match status" value="1"/>
</dbReference>
<dbReference type="Pfam" id="PF07733">
    <property type="entry name" value="DNA_pol3_alpha"/>
    <property type="match status" value="1"/>
</dbReference>
<comment type="catalytic activity">
    <reaction evidence="12 13">
        <text>DNA(n) + a 2'-deoxyribonucleoside 5'-triphosphate = DNA(n+1) + diphosphate</text>
        <dbReference type="Rhea" id="RHEA:22508"/>
        <dbReference type="Rhea" id="RHEA-COMP:17339"/>
        <dbReference type="Rhea" id="RHEA-COMP:17340"/>
        <dbReference type="ChEBI" id="CHEBI:33019"/>
        <dbReference type="ChEBI" id="CHEBI:61560"/>
        <dbReference type="ChEBI" id="CHEBI:173112"/>
        <dbReference type="EC" id="2.7.7.7"/>
    </reaction>
</comment>
<evidence type="ECO:0000256" key="1">
    <source>
        <dbReference type="ARBA" id="ARBA00004496"/>
    </source>
</evidence>
<evidence type="ECO:0000256" key="9">
    <source>
        <dbReference type="ARBA" id="ARBA00022763"/>
    </source>
</evidence>
<dbReference type="InterPro" id="IPR023073">
    <property type="entry name" value="DnaE2"/>
</dbReference>
<dbReference type="InterPro" id="IPR029460">
    <property type="entry name" value="DNAPol_HHH"/>
</dbReference>
<dbReference type="Pfam" id="PF14579">
    <property type="entry name" value="HHH_6"/>
    <property type="match status" value="1"/>
</dbReference>
<dbReference type="InterPro" id="IPR040982">
    <property type="entry name" value="DNA_pol3_finger"/>
</dbReference>
<comment type="similarity">
    <text evidence="2 13">Belongs to the DNA polymerase type-C family. DnaE2 subfamily.</text>
</comment>
<dbReference type="Pfam" id="PF17657">
    <property type="entry name" value="DNA_pol3_finger"/>
    <property type="match status" value="1"/>
</dbReference>
<evidence type="ECO:0000256" key="8">
    <source>
        <dbReference type="ARBA" id="ARBA00022705"/>
    </source>
</evidence>
<dbReference type="SMART" id="SM00481">
    <property type="entry name" value="POLIIIAc"/>
    <property type="match status" value="1"/>
</dbReference>
<evidence type="ECO:0000259" key="14">
    <source>
        <dbReference type="SMART" id="SM00481"/>
    </source>
</evidence>
<dbReference type="InterPro" id="IPR011708">
    <property type="entry name" value="DNA_pol3_alpha_NTPase_dom"/>
</dbReference>
<dbReference type="CDD" id="cd04485">
    <property type="entry name" value="DnaE_OBF"/>
    <property type="match status" value="1"/>
</dbReference>
<dbReference type="InterPro" id="IPR004365">
    <property type="entry name" value="NA-bd_OB_tRNA"/>
</dbReference>
<dbReference type="Proteomes" id="UP000315751">
    <property type="component" value="Unassembled WGS sequence"/>
</dbReference>
<dbReference type="EMBL" id="VITR01000001">
    <property type="protein sequence ID" value="TWB45818.1"/>
    <property type="molecule type" value="Genomic_DNA"/>
</dbReference>
<dbReference type="GO" id="GO:0005737">
    <property type="term" value="C:cytoplasm"/>
    <property type="evidence" value="ECO:0007669"/>
    <property type="project" value="UniProtKB-SubCell"/>
</dbReference>
<keyword evidence="8 13" id="KW-0235">DNA replication</keyword>
<dbReference type="InterPro" id="IPR004013">
    <property type="entry name" value="PHP_dom"/>
</dbReference>
<evidence type="ECO:0000256" key="10">
    <source>
        <dbReference type="ARBA" id="ARBA00022932"/>
    </source>
</evidence>
<dbReference type="Pfam" id="PF02811">
    <property type="entry name" value="PHP"/>
    <property type="match status" value="1"/>
</dbReference>
<dbReference type="AlphaFoldDB" id="A0A560HH78"/>
<dbReference type="Pfam" id="PF01336">
    <property type="entry name" value="tRNA_anti-codon"/>
    <property type="match status" value="1"/>
</dbReference>
<name>A0A560HH78_9PROT</name>
<dbReference type="GO" id="GO:0008408">
    <property type="term" value="F:3'-5' exonuclease activity"/>
    <property type="evidence" value="ECO:0007669"/>
    <property type="project" value="InterPro"/>
</dbReference>
<keyword evidence="6 13" id="KW-0808">Transferase</keyword>
<sequence length="1074" mass="117618">MTFAELQVTTNYSFLQSGSDPGEFALAATALGYQAIGIADRATLAGVVRMHVACRSARIRLVVGTRLDLTDAPPVLVYPTDRAAYGRLSRLLTLGKRRTTKGNCALSLADLADHGEGQVVVSLAPEGRSTSARLDRFRGELARLKERFADRAYLAVSPLYRGYDRARLMRLGDLADGLGVPLMATNDALYHHPGRHVLHDVVTCIRLGCTLADAGKRLLPHGERYLKAPEDIARLFAARPDAVAGAAEIAARCTFSLDELRYEYPAEPVPAGSTPQRELVRRTWAGAAERYPQGVPAKVVSAIEHEFDLVAQLNYAPYFLTVHDIVLFARGRGILCQGRGSAANSAICYCLGITAVDPTKHDLLFERFVSAARDEPPDIDVDFEHERREEVIQYIYARYGRERAGLAATVITYRSKLAIREVGKVLGLTPDTIGALAKATWGRGNGLGGETAEVAGLDGTDPTLALAIDLAQDLRGFPRHLSQHVGGFVITRGRLDEMVPVENAAMEDRTVIEWDKDDLDALGLLKIDILALGMLSCLRKGFELLSHRLGRPFGLADVPAEDPGTYDMICKADTVGVFQIESRAQMTMLPRLRPRVFYDLVVEVAIIRPGPIQGDMVHPYLRRRQGLEAVEFPTEELRAVLVKTLGVPLFQEQAMRIAIVAAGFTPEEADRLRKAMATFKKHGEIEAFRDRFVGGMIRRGYQPDFAERCFQQLEGFGSYGFPESHAASFALLAYASAWMKHRHPAIFACALLNSQPMGFYATATIVRDAREHGVDVRPVDVNRSDWDCTLEEGRNGPAVRLGLREVKGLREADAVRIAMARGDGYATLRDVWRRAGVPVAVLERLAGADAFMSMGLDRRRALWEAKRLGDVPLPLFAAAEAGSLLGDNRPPAEFGEEPLALLPSMPLGEAIREDYRSLSLSLKGHPCTLLRPQLAALGMIPAVSLAATPNNRRVSVAGLVLVRQQPGTASGVIFATLEDETGIANVIIWPALFARQRREVLTAALLGVHGRLQREGEVIHVIADRLVDLGDVLRNLTTLDGDVPLEPPLARADEVKRAEPGSLRLIYGEGRNFR</sequence>
<evidence type="ECO:0000256" key="7">
    <source>
        <dbReference type="ARBA" id="ARBA00022695"/>
    </source>
</evidence>
<evidence type="ECO:0000256" key="13">
    <source>
        <dbReference type="HAMAP-Rule" id="MF_01902"/>
    </source>
</evidence>
<keyword evidence="9 13" id="KW-0227">DNA damage</keyword>
<evidence type="ECO:0000313" key="16">
    <source>
        <dbReference type="Proteomes" id="UP000315751"/>
    </source>
</evidence>
<keyword evidence="10 13" id="KW-0239">DNA-directed DNA polymerase</keyword>
<reference evidence="15 16" key="1">
    <citation type="submission" date="2019-06" db="EMBL/GenBank/DDBJ databases">
        <title>Genomic Encyclopedia of Type Strains, Phase IV (KMG-V): Genome sequencing to study the core and pangenomes of soil and plant-associated prokaryotes.</title>
        <authorList>
            <person name="Whitman W."/>
        </authorList>
    </citation>
    <scope>NUCLEOTIDE SEQUENCE [LARGE SCALE GENOMIC DNA]</scope>
    <source>
        <strain evidence="15 16">BR 11622</strain>
    </source>
</reference>
<dbReference type="Gene3D" id="3.20.20.140">
    <property type="entry name" value="Metal-dependent hydrolases"/>
    <property type="match status" value="1"/>
</dbReference>
<dbReference type="NCBIfam" id="TIGR00594">
    <property type="entry name" value="polc"/>
    <property type="match status" value="1"/>
</dbReference>
<protein>
    <recommendedName>
        <fullName evidence="4 13">Error-prone DNA polymerase</fullName>
        <ecNumber evidence="3 13">2.7.7.7</ecNumber>
    </recommendedName>
</protein>